<accession>A0A433TB74</accession>
<dbReference type="OrthoDB" id="10004365at2759"/>
<evidence type="ECO:0000256" key="4">
    <source>
        <dbReference type="SAM" id="MobiDB-lite"/>
    </source>
</evidence>
<comment type="similarity">
    <text evidence="1">Belongs to the HOATZ family.</text>
</comment>
<feature type="region of interest" description="Disordered" evidence="4">
    <location>
        <begin position="56"/>
        <end position="76"/>
    </location>
</feature>
<reference evidence="5 6" key="1">
    <citation type="submission" date="2019-01" db="EMBL/GenBank/DDBJ databases">
        <title>A draft genome assembly of the solar-powered sea slug Elysia chlorotica.</title>
        <authorList>
            <person name="Cai H."/>
            <person name="Li Q."/>
            <person name="Fang X."/>
            <person name="Li J."/>
            <person name="Curtis N.E."/>
            <person name="Altenburger A."/>
            <person name="Shibata T."/>
            <person name="Feng M."/>
            <person name="Maeda T."/>
            <person name="Schwartz J.A."/>
            <person name="Shigenobu S."/>
            <person name="Lundholm N."/>
            <person name="Nishiyama T."/>
            <person name="Yang H."/>
            <person name="Hasebe M."/>
            <person name="Li S."/>
            <person name="Pierce S.K."/>
            <person name="Wang J."/>
        </authorList>
    </citation>
    <scope>NUCLEOTIDE SEQUENCE [LARGE SCALE GENOMIC DNA]</scope>
    <source>
        <strain evidence="5">EC2010</strain>
        <tissue evidence="5">Whole organism of an adult</tissue>
    </source>
</reference>
<comment type="caution">
    <text evidence="5">The sequence shown here is derived from an EMBL/GenBank/DDBJ whole genome shotgun (WGS) entry which is preliminary data.</text>
</comment>
<evidence type="ECO:0000256" key="3">
    <source>
        <dbReference type="SAM" id="Coils"/>
    </source>
</evidence>
<proteinExistence type="inferred from homology"/>
<evidence type="ECO:0000313" key="6">
    <source>
        <dbReference type="Proteomes" id="UP000271974"/>
    </source>
</evidence>
<dbReference type="Pfam" id="PF17664">
    <property type="entry name" value="HOATZ-like"/>
    <property type="match status" value="1"/>
</dbReference>
<gene>
    <name evidence="5" type="ORF">EGW08_013384</name>
</gene>
<dbReference type="PANTHER" id="PTHR47231:SF1">
    <property type="entry name" value="CILIA- AND FLAGELLA-ASSOCIATED PROTEIN HOATZ"/>
    <property type="match status" value="1"/>
</dbReference>
<feature type="region of interest" description="Disordered" evidence="4">
    <location>
        <begin position="179"/>
        <end position="208"/>
    </location>
</feature>
<feature type="coiled-coil region" evidence="3">
    <location>
        <begin position="138"/>
        <end position="178"/>
    </location>
</feature>
<protein>
    <recommendedName>
        <fullName evidence="2">Cilia- and flagella-associated protein HOATZ</fullName>
    </recommendedName>
</protein>
<name>A0A433TB74_ELYCH</name>
<organism evidence="5 6">
    <name type="scientific">Elysia chlorotica</name>
    <name type="common">Eastern emerald elysia</name>
    <name type="synonym">Sea slug</name>
    <dbReference type="NCBI Taxonomy" id="188477"/>
    <lineage>
        <taxon>Eukaryota</taxon>
        <taxon>Metazoa</taxon>
        <taxon>Spiralia</taxon>
        <taxon>Lophotrochozoa</taxon>
        <taxon>Mollusca</taxon>
        <taxon>Gastropoda</taxon>
        <taxon>Heterobranchia</taxon>
        <taxon>Euthyneura</taxon>
        <taxon>Panpulmonata</taxon>
        <taxon>Sacoglossa</taxon>
        <taxon>Placobranchoidea</taxon>
        <taxon>Plakobranchidae</taxon>
        <taxon>Elysia</taxon>
    </lineage>
</organism>
<evidence type="ECO:0000256" key="1">
    <source>
        <dbReference type="ARBA" id="ARBA00023451"/>
    </source>
</evidence>
<dbReference type="AlphaFoldDB" id="A0A433TB74"/>
<dbReference type="PANTHER" id="PTHR47231">
    <property type="entry name" value="UPF0722 PROTEIN C11ORF88"/>
    <property type="match status" value="1"/>
</dbReference>
<dbReference type="EMBL" id="RQTK01000486">
    <property type="protein sequence ID" value="RUS78842.1"/>
    <property type="molecule type" value="Genomic_DNA"/>
</dbReference>
<dbReference type="GO" id="GO:0060271">
    <property type="term" value="P:cilium assembly"/>
    <property type="evidence" value="ECO:0007669"/>
    <property type="project" value="InterPro"/>
</dbReference>
<sequence>MTMAVRMQDLTKQPERCVFNGSPPEEINYAESFWQSVRLQPTMESRLVSSDIKQRLGTKKITSKSSEGSGPNDKGKAVNKLNEFFMKARALDQIAEFNRLRTLAEMRLKDREALHQRRQERIKKEEISRDKIKKVMTLEEMEEAKKEHKRKIGEAYSIQQMIQEIDEFEKRKEVEMAAQTQGVRSINQSKNSTSTEIDESSNALDSEK</sequence>
<evidence type="ECO:0000256" key="2">
    <source>
        <dbReference type="ARBA" id="ARBA00023657"/>
    </source>
</evidence>
<evidence type="ECO:0000313" key="5">
    <source>
        <dbReference type="EMBL" id="RUS78842.1"/>
    </source>
</evidence>
<dbReference type="Proteomes" id="UP000271974">
    <property type="component" value="Unassembled WGS sequence"/>
</dbReference>
<keyword evidence="3" id="KW-0175">Coiled coil</keyword>
<dbReference type="InterPro" id="IPR040681">
    <property type="entry name" value="HOATZ-like"/>
</dbReference>
<keyword evidence="6" id="KW-1185">Reference proteome</keyword>